<dbReference type="InterPro" id="IPR046347">
    <property type="entry name" value="bZIP_sf"/>
</dbReference>
<dbReference type="Gene3D" id="3.30.160.60">
    <property type="entry name" value="Classic Zinc Finger"/>
    <property type="match status" value="1"/>
</dbReference>
<feature type="region of interest" description="Disordered" evidence="1">
    <location>
        <begin position="418"/>
        <end position="442"/>
    </location>
</feature>
<dbReference type="OrthoDB" id="2257100at2759"/>
<proteinExistence type="predicted"/>
<keyword evidence="4" id="KW-1185">Reference proteome</keyword>
<sequence length="442" mass="48531">MSAIQQPVAFDNFSYGQQTILADGSVLNNQGNNMVYNGQATTIQTFDANQTTFQNNNNSAQLISQAQPTVVNTTTYLQTPTYSPQGLNETTNSNLILNNATVTVTTPTSASVTANAISSQPINIPNQQNQFYGQTISPVEGNGMNFFPSLPINENMKNGQILSPSNTTPTTYTTTTTVPQSNDQRYPSPPMGAVDINKNQCQPMTITAPIQSTTFTTTSPINIVNSTQANGFISQTVPVNQGTITQAQPNGSMNINMGTASYPQQNNGFQQYYNQSFTQTIQGKGQQQTIISSTTNIASNYPPQANLTNGLNGKIGQGNLITVNPPMTIKKNSRSKSNEPISLELALKRQKNTEAARRSRMRKVLKMETLENHVKRLEGENKNLSIRLAMLESNRIEWESKEKKLLDKIKDLEEQLAEARKGQSIKSEENNMSVKVEELSKE</sequence>
<dbReference type="PROSITE" id="PS00036">
    <property type="entry name" value="BZIP_BASIC"/>
    <property type="match status" value="1"/>
</dbReference>
<dbReference type="EMBL" id="MCOG01000042">
    <property type="protein sequence ID" value="ORY70682.1"/>
    <property type="molecule type" value="Genomic_DNA"/>
</dbReference>
<protein>
    <recommendedName>
        <fullName evidence="2">BZIP domain-containing protein</fullName>
    </recommendedName>
</protein>
<name>A0A1Y2EGI3_9FUNG</name>
<dbReference type="AlphaFoldDB" id="A0A1Y2EGI3"/>
<dbReference type="PROSITE" id="PS50217">
    <property type="entry name" value="BZIP"/>
    <property type="match status" value="1"/>
</dbReference>
<reference evidence="3 4" key="1">
    <citation type="submission" date="2016-08" db="EMBL/GenBank/DDBJ databases">
        <title>A Parts List for Fungal Cellulosomes Revealed by Comparative Genomics.</title>
        <authorList>
            <consortium name="DOE Joint Genome Institute"/>
            <person name="Haitjema C.H."/>
            <person name="Gilmore S.P."/>
            <person name="Henske J.K."/>
            <person name="Solomon K.V."/>
            <person name="De Groot R."/>
            <person name="Kuo A."/>
            <person name="Mondo S.J."/>
            <person name="Salamov A.A."/>
            <person name="Labutti K."/>
            <person name="Zhao Z."/>
            <person name="Chiniquy J."/>
            <person name="Barry K."/>
            <person name="Brewer H.M."/>
            <person name="Purvine S.O."/>
            <person name="Wright A.T."/>
            <person name="Boxma B."/>
            <person name="Van Alen T."/>
            <person name="Hackstein J.H."/>
            <person name="Baker S.E."/>
            <person name="Grigoriev I.V."/>
            <person name="O'Malley M.A."/>
        </authorList>
    </citation>
    <scope>NUCLEOTIDE SEQUENCE [LARGE SCALE GENOMIC DNA]</scope>
    <source>
        <strain evidence="3 4">G1</strain>
    </source>
</reference>
<feature type="domain" description="BZIP" evidence="2">
    <location>
        <begin position="348"/>
        <end position="392"/>
    </location>
</feature>
<dbReference type="STRING" id="1754190.A0A1Y2EGI3"/>
<feature type="region of interest" description="Disordered" evidence="1">
    <location>
        <begin position="163"/>
        <end position="187"/>
    </location>
</feature>
<organism evidence="3 4">
    <name type="scientific">Neocallimastix californiae</name>
    <dbReference type="NCBI Taxonomy" id="1754190"/>
    <lineage>
        <taxon>Eukaryota</taxon>
        <taxon>Fungi</taxon>
        <taxon>Fungi incertae sedis</taxon>
        <taxon>Chytridiomycota</taxon>
        <taxon>Chytridiomycota incertae sedis</taxon>
        <taxon>Neocallimastigomycetes</taxon>
        <taxon>Neocallimastigales</taxon>
        <taxon>Neocallimastigaceae</taxon>
        <taxon>Neocallimastix</taxon>
    </lineage>
</organism>
<evidence type="ECO:0000313" key="3">
    <source>
        <dbReference type="EMBL" id="ORY70682.1"/>
    </source>
</evidence>
<comment type="caution">
    <text evidence="3">The sequence shown here is derived from an EMBL/GenBank/DDBJ whole genome shotgun (WGS) entry which is preliminary data.</text>
</comment>
<dbReference type="Pfam" id="PF07716">
    <property type="entry name" value="bZIP_2"/>
    <property type="match status" value="1"/>
</dbReference>
<dbReference type="SUPFAM" id="SSF57959">
    <property type="entry name" value="Leucine zipper domain"/>
    <property type="match status" value="1"/>
</dbReference>
<dbReference type="SMART" id="SM00338">
    <property type="entry name" value="BRLZ"/>
    <property type="match status" value="1"/>
</dbReference>
<evidence type="ECO:0000259" key="2">
    <source>
        <dbReference type="PROSITE" id="PS50217"/>
    </source>
</evidence>
<gene>
    <name evidence="3" type="ORF">LY90DRAFT_700142</name>
</gene>
<accession>A0A1Y2EGI3</accession>
<dbReference type="CDD" id="cd12193">
    <property type="entry name" value="bZIP_GCN4"/>
    <property type="match status" value="1"/>
</dbReference>
<feature type="compositionally biased region" description="Low complexity" evidence="1">
    <location>
        <begin position="167"/>
        <end position="177"/>
    </location>
</feature>
<dbReference type="Proteomes" id="UP000193920">
    <property type="component" value="Unassembled WGS sequence"/>
</dbReference>
<evidence type="ECO:0000256" key="1">
    <source>
        <dbReference type="SAM" id="MobiDB-lite"/>
    </source>
</evidence>
<evidence type="ECO:0000313" key="4">
    <source>
        <dbReference type="Proteomes" id="UP000193920"/>
    </source>
</evidence>
<dbReference type="InterPro" id="IPR004827">
    <property type="entry name" value="bZIP"/>
</dbReference>
<dbReference type="GO" id="GO:0003700">
    <property type="term" value="F:DNA-binding transcription factor activity"/>
    <property type="evidence" value="ECO:0007669"/>
    <property type="project" value="InterPro"/>
</dbReference>